<dbReference type="AlphaFoldDB" id="A0A1S1P9T8"/>
<dbReference type="OMA" id="YFANPRM"/>
<dbReference type="GeneID" id="72991535"/>
<accession>A0A1S1P9T8</accession>
<keyword evidence="1" id="KW-0812">Transmembrane</keyword>
<dbReference type="EMBL" id="CP073633">
    <property type="protein sequence ID" value="WHQ68912.1"/>
    <property type="molecule type" value="Genomic_DNA"/>
</dbReference>
<feature type="transmembrane region" description="Helical" evidence="1">
    <location>
        <begin position="7"/>
        <end position="25"/>
    </location>
</feature>
<dbReference type="EMBL" id="MNAO01000015">
    <property type="protein sequence ID" value="OHV17919.1"/>
    <property type="molecule type" value="Genomic_DNA"/>
</dbReference>
<proteinExistence type="predicted"/>
<keyword evidence="1" id="KW-0472">Membrane</keyword>
<keyword evidence="1" id="KW-1133">Transmembrane helix</keyword>
<evidence type="ECO:0000313" key="3">
    <source>
        <dbReference type="EMBL" id="WHQ68912.1"/>
    </source>
</evidence>
<evidence type="ECO:0000256" key="1">
    <source>
        <dbReference type="SAM" id="Phobius"/>
    </source>
</evidence>
<evidence type="ECO:0000313" key="4">
    <source>
        <dbReference type="Proteomes" id="UP000180215"/>
    </source>
</evidence>
<reference evidence="3" key="2">
    <citation type="journal article" date="2022" name="Biotechnol. Bioprocess Eng.">
        <title>Pan-genome Analysis Reveals Comparative Genomic Features of Central Metabolic Pathways in Methylorubrum extorquens.</title>
        <authorList>
            <person name="Lee G.M."/>
            <person name="Scott-Nevros Z.K."/>
            <person name="Lee S.-M."/>
            <person name="Kim D."/>
        </authorList>
    </citation>
    <scope>NUCLEOTIDE SEQUENCE</scope>
    <source>
        <strain evidence="3">ATCC 55366</strain>
    </source>
</reference>
<feature type="transmembrane region" description="Helical" evidence="1">
    <location>
        <begin position="31"/>
        <end position="49"/>
    </location>
</feature>
<dbReference type="RefSeq" id="WP_015824010.1">
    <property type="nucleotide sequence ID" value="NZ_BJVP01000021.1"/>
</dbReference>
<reference evidence="2 4" key="1">
    <citation type="submission" date="2016-10" db="EMBL/GenBank/DDBJ databases">
        <title>Draft genome sequence of Methylobacterium extorquens CP3, a seed endophyte of Crotalaria pumila with plant growth-promoting and metal tolerance properties.</title>
        <authorList>
            <person name="Sanchez-Lopez A.S."/>
            <person name="Van Hamme J.D."/>
            <person name="Thijs S."/>
            <person name="Mcammond B.M."/>
            <person name="Stevens V."/>
            <person name="Gonzalez-Chavez M.D.C."/>
            <person name="Vangronsveld J."/>
        </authorList>
    </citation>
    <scope>NUCLEOTIDE SEQUENCE [LARGE SCALE GENOMIC DNA]</scope>
    <source>
        <strain evidence="2 4">CP3</strain>
    </source>
</reference>
<gene>
    <name evidence="2" type="ORF">BK022_02710</name>
    <name evidence="3" type="ORF">KEC54_21595</name>
</gene>
<name>A0A1S1P9T8_METEX</name>
<organism evidence="2 4">
    <name type="scientific">Methylorubrum extorquens</name>
    <name type="common">Methylobacterium dichloromethanicum</name>
    <name type="synonym">Methylobacterium extorquens</name>
    <dbReference type="NCBI Taxonomy" id="408"/>
    <lineage>
        <taxon>Bacteria</taxon>
        <taxon>Pseudomonadati</taxon>
        <taxon>Pseudomonadota</taxon>
        <taxon>Alphaproteobacteria</taxon>
        <taxon>Hyphomicrobiales</taxon>
        <taxon>Methylobacteriaceae</taxon>
        <taxon>Methylorubrum</taxon>
    </lineage>
</organism>
<dbReference type="Proteomes" id="UP000180215">
    <property type="component" value="Unassembled WGS sequence"/>
</dbReference>
<sequence>MTAPVAIAMIFIGGFVAIPASGRWAHQVTEALAFLLATVVLVIVVMLLCKTWPDYYASPQIPAAMTETPLDD</sequence>
<evidence type="ECO:0000313" key="2">
    <source>
        <dbReference type="EMBL" id="OHV17919.1"/>
    </source>
</evidence>
<dbReference type="Proteomes" id="UP001223720">
    <property type="component" value="Chromosome"/>
</dbReference>
<protein>
    <submittedName>
        <fullName evidence="2">Uncharacterized protein</fullName>
    </submittedName>
</protein>